<feature type="transmembrane region" description="Helical" evidence="10">
    <location>
        <begin position="287"/>
        <end position="308"/>
    </location>
</feature>
<evidence type="ECO:0000256" key="1">
    <source>
        <dbReference type="ARBA" id="ARBA00004127"/>
    </source>
</evidence>
<feature type="domain" description="Protein O-mannosyl-transferase C-terminal four TM" evidence="12">
    <location>
        <begin position="303"/>
        <end position="447"/>
    </location>
</feature>
<dbReference type="GO" id="GO:0012505">
    <property type="term" value="C:endomembrane system"/>
    <property type="evidence" value="ECO:0007669"/>
    <property type="project" value="UniProtKB-SubCell"/>
</dbReference>
<comment type="function">
    <text evidence="10">Protein O-mannosyltransferase that catalyzes the transfer of a single mannose residue from a polyprenol phospho-mannosyl lipidic donor to the hydroxyl group of selected serine and threonine residues in acceptor proteins.</text>
</comment>
<feature type="transmembrane region" description="Helical" evidence="10">
    <location>
        <begin position="400"/>
        <end position="417"/>
    </location>
</feature>
<comment type="pathway">
    <text evidence="2 10">Protein modification; protein glycosylation.</text>
</comment>
<protein>
    <recommendedName>
        <fullName evidence="9 10">Polyprenol-phosphate-mannose--protein mannosyltransferase</fullName>
        <ecNumber evidence="10">2.4.1.-</ecNumber>
    </recommendedName>
</protein>
<dbReference type="GO" id="GO:0005886">
    <property type="term" value="C:plasma membrane"/>
    <property type="evidence" value="ECO:0007669"/>
    <property type="project" value="UniProtKB-SubCell"/>
</dbReference>
<feature type="transmembrane region" description="Helical" evidence="10">
    <location>
        <begin position="237"/>
        <end position="256"/>
    </location>
</feature>
<dbReference type="STRING" id="1802362.A2806_01715"/>
<feature type="transmembrane region" description="Helical" evidence="10">
    <location>
        <begin position="12"/>
        <end position="30"/>
    </location>
</feature>
<name>A0A1G2PN42_9BACT</name>
<accession>A0A1G2PN42</accession>
<dbReference type="InterPro" id="IPR027005">
    <property type="entry name" value="PMT-like"/>
</dbReference>
<sequence length="452" mass="50100">MNLAISKKELAGIIVLIAISSFLHLFRLGAPAQPIFDEVHFATYASYYASRQGFWDIHPPLGKLIYGGVAKITGVKEPQSFIHFERDDQNRPIIHTANDEPWNNFPYISLRATSAVAGILLIPLVFLLARLLGLGSLPSFLGTLFITFDNGILLQTRLILLDGFLLFFGMLGFVLLLLKHVRFFEKQKLLMTVLSALALGSAGAVKLTGFGFALAVFIASMAKNEKVNIAPLKKWHFIGLLLIPLFLSFAIQQILIPFEEELTYLAVILGTENRGIEFFESIKTLPFGNVLAIFAAYTANVFLTLTAGLSRMSHAAQSTVLGWPLSIKPIPYWIGSSETISFIGNAALWFLGFLALVWTVFGKMLRKIVLPPAIHFLLIAWLANVIPYLLITLIGRPTYLYHYLPAVIFSSLLLAAIPQNKNFAIVIIGIVLISFILILPLTYGMKFLNFGN</sequence>
<comment type="similarity">
    <text evidence="3 10">Belongs to the glycosyltransferase 39 family.</text>
</comment>
<keyword evidence="5 10" id="KW-0808">Transferase</keyword>
<evidence type="ECO:0000256" key="3">
    <source>
        <dbReference type="ARBA" id="ARBA00007222"/>
    </source>
</evidence>
<keyword evidence="7 10" id="KW-1133">Transmembrane helix</keyword>
<evidence type="ECO:0000313" key="14">
    <source>
        <dbReference type="Proteomes" id="UP000177629"/>
    </source>
</evidence>
<dbReference type="AlphaFoldDB" id="A0A1G2PN42"/>
<feature type="transmembrane region" description="Helical" evidence="10">
    <location>
        <begin position="373"/>
        <end position="394"/>
    </location>
</feature>
<dbReference type="Pfam" id="PF02366">
    <property type="entry name" value="PMT"/>
    <property type="match status" value="1"/>
</dbReference>
<comment type="subcellular location">
    <subcellularLocation>
        <location evidence="10">Cell membrane</location>
    </subcellularLocation>
    <subcellularLocation>
        <location evidence="1">Endomembrane system</location>
        <topology evidence="1">Multi-pass membrane protein</topology>
    </subcellularLocation>
</comment>
<evidence type="ECO:0000256" key="8">
    <source>
        <dbReference type="ARBA" id="ARBA00023136"/>
    </source>
</evidence>
<feature type="transmembrane region" description="Helical" evidence="10">
    <location>
        <begin position="158"/>
        <end position="178"/>
    </location>
</feature>
<evidence type="ECO:0000256" key="7">
    <source>
        <dbReference type="ARBA" id="ARBA00022989"/>
    </source>
</evidence>
<dbReference type="InterPro" id="IPR032421">
    <property type="entry name" value="PMT_4TMC"/>
</dbReference>
<dbReference type="EMBL" id="MHSS01000001">
    <property type="protein sequence ID" value="OHA49041.1"/>
    <property type="molecule type" value="Genomic_DNA"/>
</dbReference>
<feature type="transmembrane region" description="Helical" evidence="10">
    <location>
        <begin position="424"/>
        <end position="443"/>
    </location>
</feature>
<evidence type="ECO:0000256" key="5">
    <source>
        <dbReference type="ARBA" id="ARBA00022679"/>
    </source>
</evidence>
<evidence type="ECO:0000313" key="13">
    <source>
        <dbReference type="EMBL" id="OHA49041.1"/>
    </source>
</evidence>
<evidence type="ECO:0000256" key="4">
    <source>
        <dbReference type="ARBA" id="ARBA00022676"/>
    </source>
</evidence>
<gene>
    <name evidence="13" type="ORF">A2806_01715</name>
</gene>
<evidence type="ECO:0000259" key="11">
    <source>
        <dbReference type="Pfam" id="PF02366"/>
    </source>
</evidence>
<dbReference type="Pfam" id="PF16192">
    <property type="entry name" value="PMT_4TMC"/>
    <property type="match status" value="1"/>
</dbReference>
<dbReference type="UniPathway" id="UPA00378"/>
<feature type="transmembrane region" description="Helical" evidence="10">
    <location>
        <begin position="115"/>
        <end position="146"/>
    </location>
</feature>
<keyword evidence="8 10" id="KW-0472">Membrane</keyword>
<keyword evidence="6 10" id="KW-0812">Transmembrane</keyword>
<reference evidence="13 14" key="1">
    <citation type="journal article" date="2016" name="Nat. Commun.">
        <title>Thousands of microbial genomes shed light on interconnected biogeochemical processes in an aquifer system.</title>
        <authorList>
            <person name="Anantharaman K."/>
            <person name="Brown C.T."/>
            <person name="Hug L.A."/>
            <person name="Sharon I."/>
            <person name="Castelle C.J."/>
            <person name="Probst A.J."/>
            <person name="Thomas B.C."/>
            <person name="Singh A."/>
            <person name="Wilkins M.J."/>
            <person name="Karaoz U."/>
            <person name="Brodie E.L."/>
            <person name="Williams K.H."/>
            <person name="Hubbard S.S."/>
            <person name="Banfield J.F."/>
        </authorList>
    </citation>
    <scope>NUCLEOTIDE SEQUENCE [LARGE SCALE GENOMIC DNA]</scope>
</reference>
<evidence type="ECO:0000256" key="10">
    <source>
        <dbReference type="RuleBase" id="RU367007"/>
    </source>
</evidence>
<evidence type="ECO:0000256" key="9">
    <source>
        <dbReference type="ARBA" id="ARBA00093617"/>
    </source>
</evidence>
<feature type="transmembrane region" description="Helical" evidence="10">
    <location>
        <begin position="190"/>
        <end position="217"/>
    </location>
</feature>
<feature type="domain" description="ArnT-like N-terminal" evidence="11">
    <location>
        <begin position="16"/>
        <end position="223"/>
    </location>
</feature>
<dbReference type="GO" id="GO:0004169">
    <property type="term" value="F:dolichyl-phosphate-mannose-protein mannosyltransferase activity"/>
    <property type="evidence" value="ECO:0007669"/>
    <property type="project" value="UniProtKB-UniRule"/>
</dbReference>
<proteinExistence type="inferred from homology"/>
<dbReference type="InterPro" id="IPR003342">
    <property type="entry name" value="ArnT-like_N"/>
</dbReference>
<comment type="caution">
    <text evidence="13">The sequence shown here is derived from an EMBL/GenBank/DDBJ whole genome shotgun (WGS) entry which is preliminary data.</text>
</comment>
<keyword evidence="4 10" id="KW-0328">Glycosyltransferase</keyword>
<keyword evidence="10" id="KW-1003">Cell membrane</keyword>
<feature type="transmembrane region" description="Helical" evidence="10">
    <location>
        <begin position="340"/>
        <end position="361"/>
    </location>
</feature>
<evidence type="ECO:0000256" key="2">
    <source>
        <dbReference type="ARBA" id="ARBA00004922"/>
    </source>
</evidence>
<dbReference type="EC" id="2.4.1.-" evidence="10"/>
<dbReference type="PANTHER" id="PTHR10050">
    <property type="entry name" value="DOLICHYL-PHOSPHATE-MANNOSE--PROTEIN MANNOSYLTRANSFERASE"/>
    <property type="match status" value="1"/>
</dbReference>
<evidence type="ECO:0000259" key="12">
    <source>
        <dbReference type="Pfam" id="PF16192"/>
    </source>
</evidence>
<dbReference type="Proteomes" id="UP000177629">
    <property type="component" value="Unassembled WGS sequence"/>
</dbReference>
<evidence type="ECO:0000256" key="6">
    <source>
        <dbReference type="ARBA" id="ARBA00022692"/>
    </source>
</evidence>
<organism evidence="13 14">
    <name type="scientific">Candidatus Terrybacteria bacterium RIFCSPHIGHO2_01_FULL_48_17</name>
    <dbReference type="NCBI Taxonomy" id="1802362"/>
    <lineage>
        <taxon>Bacteria</taxon>
        <taxon>Candidatus Terryibacteriota</taxon>
    </lineage>
</organism>
<dbReference type="PANTHER" id="PTHR10050:SF53">
    <property type="entry name" value="CHROMOSOME UNDETERMINED SCAFFOLD_67, WHOLE GENOME SHOTGUN SEQUENCE"/>
    <property type="match status" value="1"/>
</dbReference>